<evidence type="ECO:0000259" key="6">
    <source>
        <dbReference type="SMART" id="SM01340"/>
    </source>
</evidence>
<dbReference type="SUPFAM" id="SSF55874">
    <property type="entry name" value="ATPase domain of HSP90 chaperone/DNA topoisomerase II/histidine kinase"/>
    <property type="match status" value="1"/>
</dbReference>
<dbReference type="Pfam" id="PF02518">
    <property type="entry name" value="HATPase_c"/>
    <property type="match status" value="1"/>
</dbReference>
<comment type="similarity">
    <text evidence="1">Belongs to the DNA mismatch repair MutL/HexB family.</text>
</comment>
<dbReference type="SMART" id="SM00853">
    <property type="entry name" value="MutL_C"/>
    <property type="match status" value="1"/>
</dbReference>
<dbReference type="PROSITE" id="PS00058">
    <property type="entry name" value="DNA_MISMATCH_REPAIR_1"/>
    <property type="match status" value="1"/>
</dbReference>
<keyword evidence="3" id="KW-0227">DNA damage</keyword>
<dbReference type="InterPro" id="IPR036890">
    <property type="entry name" value="HATPase_C_sf"/>
</dbReference>
<dbReference type="RefSeq" id="WP_142934688.1">
    <property type="nucleotide sequence ID" value="NZ_FXTM01000006.1"/>
</dbReference>
<dbReference type="InterPro" id="IPR002099">
    <property type="entry name" value="MutL/Mlh/PMS"/>
</dbReference>
<dbReference type="InterPro" id="IPR042120">
    <property type="entry name" value="MutL_C_dimsub"/>
</dbReference>
<dbReference type="Pfam" id="PF01119">
    <property type="entry name" value="DNA_mis_repair"/>
    <property type="match status" value="1"/>
</dbReference>
<dbReference type="GO" id="GO:0032300">
    <property type="term" value="C:mismatch repair complex"/>
    <property type="evidence" value="ECO:0007669"/>
    <property type="project" value="InterPro"/>
</dbReference>
<dbReference type="GO" id="GO:0016887">
    <property type="term" value="F:ATP hydrolysis activity"/>
    <property type="evidence" value="ECO:0007669"/>
    <property type="project" value="InterPro"/>
</dbReference>
<dbReference type="InterPro" id="IPR003594">
    <property type="entry name" value="HATPase_dom"/>
</dbReference>
<dbReference type="EMBL" id="FXTM01000006">
    <property type="protein sequence ID" value="SMO48705.1"/>
    <property type="molecule type" value="Genomic_DNA"/>
</dbReference>
<gene>
    <name evidence="7" type="ORF">SAMN06269117_10663</name>
</gene>
<dbReference type="InterPro" id="IPR014721">
    <property type="entry name" value="Ribsml_uS5_D2-typ_fold_subgr"/>
</dbReference>
<evidence type="ECO:0000256" key="1">
    <source>
        <dbReference type="ARBA" id="ARBA00006082"/>
    </source>
</evidence>
<dbReference type="PANTHER" id="PTHR10073">
    <property type="entry name" value="DNA MISMATCH REPAIR PROTEIN MLH, PMS, MUTL"/>
    <property type="match status" value="1"/>
</dbReference>
<name>A0A521BNL6_9BACT</name>
<keyword evidence="4" id="KW-0234">DNA repair</keyword>
<keyword evidence="8" id="KW-1185">Reference proteome</keyword>
<evidence type="ECO:0000313" key="8">
    <source>
        <dbReference type="Proteomes" id="UP000317315"/>
    </source>
</evidence>
<dbReference type="Proteomes" id="UP000317315">
    <property type="component" value="Unassembled WGS sequence"/>
</dbReference>
<dbReference type="InterPro" id="IPR020568">
    <property type="entry name" value="Ribosomal_Su5_D2-typ_SF"/>
</dbReference>
<dbReference type="InterPro" id="IPR013507">
    <property type="entry name" value="DNA_mismatch_S5_2-like"/>
</dbReference>
<dbReference type="Gene3D" id="3.30.1370.100">
    <property type="entry name" value="MutL, C-terminal domain, regulatory subdomain"/>
    <property type="match status" value="1"/>
</dbReference>
<evidence type="ECO:0000256" key="4">
    <source>
        <dbReference type="ARBA" id="ARBA00023204"/>
    </source>
</evidence>
<dbReference type="InterPro" id="IPR037198">
    <property type="entry name" value="MutL_C_sf"/>
</dbReference>
<sequence>MIKRLSQETVRRISSGQIASSPKAVLKELIENAVDSAPREIRVVIDSPFSFSVSDDGVGIDYRELPLTVERFTTSKISEFSDLNRLRTYGFRGEALYAISQVSFLTIKSSPSGQIGGKLVVRGGRVEEYSPIPYRKGTTVEIRELFFNTPVRRKSVGRKGKSSLENLSRIYALANPNVTFRINDKFLPASSLEERVLQVFGKSWDFLKVEGKLVKVFFNREKKGIKQVFVNRRPVGLPQAEKLLLDLGIKSFILFIEVPPDLVDPNVTPTKERVLIESDEYLKELEELLSVQIKLPKFHVVREEREIEYRSPIKIIGSDGTVLIAHDAENYYFFDLHLIHERVNYEELLEKLRKGEVRKVSLSKPLDLDKGLLEKLKDLGIGFEENGERLLVYEIPEILSIEDILNLKNSSPETVAAVACRRAVKSGYRIVNLEEMEELFNRYLLCKDREFCPHGRPIYYKMKKQKVYSQLGRKLKL</sequence>
<dbReference type="SUPFAM" id="SSF54211">
    <property type="entry name" value="Ribosomal protein S5 domain 2-like"/>
    <property type="match status" value="1"/>
</dbReference>
<feature type="domain" description="DNA mismatch repair protein S5" evidence="6">
    <location>
        <begin position="167"/>
        <end position="290"/>
    </location>
</feature>
<dbReference type="CDD" id="cd00782">
    <property type="entry name" value="MutL_Trans"/>
    <property type="match status" value="1"/>
</dbReference>
<dbReference type="InterPro" id="IPR014790">
    <property type="entry name" value="MutL_C"/>
</dbReference>
<evidence type="ECO:0000313" key="7">
    <source>
        <dbReference type="EMBL" id="SMO48705.1"/>
    </source>
</evidence>
<proteinExistence type="inferred from homology"/>
<dbReference type="GO" id="GO:0030983">
    <property type="term" value="F:mismatched DNA binding"/>
    <property type="evidence" value="ECO:0007669"/>
    <property type="project" value="InterPro"/>
</dbReference>
<dbReference type="Gene3D" id="3.30.565.10">
    <property type="entry name" value="Histidine kinase-like ATPase, C-terminal domain"/>
    <property type="match status" value="1"/>
</dbReference>
<evidence type="ECO:0000256" key="2">
    <source>
        <dbReference type="ARBA" id="ARBA00021975"/>
    </source>
</evidence>
<dbReference type="OrthoDB" id="9763467at2"/>
<dbReference type="Pfam" id="PF08676">
    <property type="entry name" value="MutL_C"/>
    <property type="match status" value="1"/>
</dbReference>
<evidence type="ECO:0000256" key="3">
    <source>
        <dbReference type="ARBA" id="ARBA00022763"/>
    </source>
</evidence>
<dbReference type="PANTHER" id="PTHR10073:SF12">
    <property type="entry name" value="DNA MISMATCH REPAIR PROTEIN MLH1"/>
    <property type="match status" value="1"/>
</dbReference>
<dbReference type="InterPro" id="IPR014762">
    <property type="entry name" value="DNA_mismatch_repair_CS"/>
</dbReference>
<dbReference type="GO" id="GO:0140664">
    <property type="term" value="F:ATP-dependent DNA damage sensor activity"/>
    <property type="evidence" value="ECO:0007669"/>
    <property type="project" value="InterPro"/>
</dbReference>
<evidence type="ECO:0000259" key="5">
    <source>
        <dbReference type="SMART" id="SM00853"/>
    </source>
</evidence>
<dbReference type="SUPFAM" id="SSF118116">
    <property type="entry name" value="DNA mismatch repair protein MutL"/>
    <property type="match status" value="1"/>
</dbReference>
<dbReference type="Gene3D" id="3.30.1540.20">
    <property type="entry name" value="MutL, C-terminal domain, dimerisation subdomain"/>
    <property type="match status" value="1"/>
</dbReference>
<protein>
    <recommendedName>
        <fullName evidence="2">DNA mismatch repair protein MutL</fullName>
    </recommendedName>
</protein>
<reference evidence="7 8" key="1">
    <citation type="submission" date="2017-05" db="EMBL/GenBank/DDBJ databases">
        <authorList>
            <person name="Varghese N."/>
            <person name="Submissions S."/>
        </authorList>
    </citation>
    <scope>NUCLEOTIDE SEQUENCE [LARGE SCALE GENOMIC DNA]</scope>
    <source>
        <strain evidence="7 8">DSM 16304</strain>
    </source>
</reference>
<dbReference type="GO" id="GO:0006298">
    <property type="term" value="P:mismatch repair"/>
    <property type="evidence" value="ECO:0007669"/>
    <property type="project" value="InterPro"/>
</dbReference>
<dbReference type="AlphaFoldDB" id="A0A521BNL6"/>
<dbReference type="Gene3D" id="3.30.230.10">
    <property type="match status" value="1"/>
</dbReference>
<dbReference type="SMART" id="SM01340">
    <property type="entry name" value="DNA_mis_repair"/>
    <property type="match status" value="1"/>
</dbReference>
<dbReference type="GO" id="GO:0005524">
    <property type="term" value="F:ATP binding"/>
    <property type="evidence" value="ECO:0007669"/>
    <property type="project" value="InterPro"/>
</dbReference>
<dbReference type="InterPro" id="IPR038973">
    <property type="entry name" value="MutL/Mlh/Pms-like"/>
</dbReference>
<dbReference type="NCBIfam" id="TIGR00585">
    <property type="entry name" value="mutl"/>
    <property type="match status" value="1"/>
</dbReference>
<dbReference type="InterPro" id="IPR042121">
    <property type="entry name" value="MutL_C_regsub"/>
</dbReference>
<organism evidence="7 8">
    <name type="scientific">Balnearium lithotrophicum</name>
    <dbReference type="NCBI Taxonomy" id="223788"/>
    <lineage>
        <taxon>Bacteria</taxon>
        <taxon>Pseudomonadati</taxon>
        <taxon>Aquificota</taxon>
        <taxon>Aquificia</taxon>
        <taxon>Desulfurobacteriales</taxon>
        <taxon>Desulfurobacteriaceae</taxon>
        <taxon>Balnearium</taxon>
    </lineage>
</organism>
<feature type="domain" description="MutL C-terminal dimerisation" evidence="5">
    <location>
        <begin position="315"/>
        <end position="430"/>
    </location>
</feature>
<accession>A0A521BNL6</accession>